<dbReference type="Pfam" id="PF13828">
    <property type="entry name" value="DUF4190"/>
    <property type="match status" value="1"/>
</dbReference>
<dbReference type="Pfam" id="PF13845">
    <property type="entry name" value="Septum_form"/>
    <property type="match status" value="1"/>
</dbReference>
<dbReference type="InterPro" id="IPR025241">
    <property type="entry name" value="DUF4190"/>
</dbReference>
<dbReference type="RefSeq" id="WP_084521247.1">
    <property type="nucleotide sequence ID" value="NZ_JABELX010000005.1"/>
</dbReference>
<name>A0A849BYE8_9NOCA</name>
<protein>
    <submittedName>
        <fullName evidence="4">DUF4190 domain-containing protein</fullName>
    </submittedName>
</protein>
<dbReference type="AlphaFoldDB" id="A0A849BYE8"/>
<gene>
    <name evidence="4" type="ORF">HLB23_15780</name>
</gene>
<feature type="transmembrane region" description="Helical" evidence="1">
    <location>
        <begin position="35"/>
        <end position="58"/>
    </location>
</feature>
<evidence type="ECO:0000313" key="5">
    <source>
        <dbReference type="Proteomes" id="UP000586827"/>
    </source>
</evidence>
<keyword evidence="1" id="KW-0812">Transmembrane</keyword>
<dbReference type="EMBL" id="JABELX010000005">
    <property type="protein sequence ID" value="NNH71304.1"/>
    <property type="molecule type" value="Genomic_DNA"/>
</dbReference>
<evidence type="ECO:0000259" key="3">
    <source>
        <dbReference type="Pfam" id="PF13845"/>
    </source>
</evidence>
<dbReference type="InterPro" id="IPR026004">
    <property type="entry name" value="Septum_form"/>
</dbReference>
<proteinExistence type="predicted"/>
<keyword evidence="1" id="KW-0472">Membrane</keyword>
<evidence type="ECO:0000259" key="2">
    <source>
        <dbReference type="Pfam" id="PF13828"/>
    </source>
</evidence>
<keyword evidence="1" id="KW-1133">Transmembrane helix</keyword>
<sequence>MVLGLLGMCLLAMPFGLIALTQIRHRGQRGRGMAMTGLAASGCYILLASFGAAIAMLIDTDESTDEKPSNRAQSVQDVTVGDCVEDVRETDLMFSIPVVPCDQPHAAEVITQFDLTGPWPGRDESARRADAGCTDELTAALIGSPMMEVLVSFVFFPAAESHWQRSKRVSCLVMRADGDDLTQRIPR</sequence>
<reference evidence="4 5" key="1">
    <citation type="submission" date="2020-05" db="EMBL/GenBank/DDBJ databases">
        <title>MicrobeNet Type strains.</title>
        <authorList>
            <person name="Nicholson A.C."/>
        </authorList>
    </citation>
    <scope>NUCLEOTIDE SEQUENCE [LARGE SCALE GENOMIC DNA]</scope>
    <source>
        <strain evidence="4 5">JCM 3224</strain>
    </source>
</reference>
<organism evidence="4 5">
    <name type="scientific">Nocardia uniformis</name>
    <dbReference type="NCBI Taxonomy" id="53432"/>
    <lineage>
        <taxon>Bacteria</taxon>
        <taxon>Bacillati</taxon>
        <taxon>Actinomycetota</taxon>
        <taxon>Actinomycetes</taxon>
        <taxon>Mycobacteriales</taxon>
        <taxon>Nocardiaceae</taxon>
        <taxon>Nocardia</taxon>
    </lineage>
</organism>
<comment type="caution">
    <text evidence="4">The sequence shown here is derived from an EMBL/GenBank/DDBJ whole genome shotgun (WGS) entry which is preliminary data.</text>
</comment>
<keyword evidence="5" id="KW-1185">Reference proteome</keyword>
<feature type="domain" description="DUF4190" evidence="2">
    <location>
        <begin position="1"/>
        <end position="48"/>
    </location>
</feature>
<evidence type="ECO:0000313" key="4">
    <source>
        <dbReference type="EMBL" id="NNH71304.1"/>
    </source>
</evidence>
<dbReference type="Proteomes" id="UP000586827">
    <property type="component" value="Unassembled WGS sequence"/>
</dbReference>
<feature type="domain" description="Septum formation-related" evidence="3">
    <location>
        <begin position="66"/>
        <end position="170"/>
    </location>
</feature>
<accession>A0A849BYE8</accession>
<evidence type="ECO:0000256" key="1">
    <source>
        <dbReference type="SAM" id="Phobius"/>
    </source>
</evidence>